<dbReference type="Proteomes" id="UP001345963">
    <property type="component" value="Unassembled WGS sequence"/>
</dbReference>
<feature type="signal peptide" evidence="1">
    <location>
        <begin position="1"/>
        <end position="26"/>
    </location>
</feature>
<gene>
    <name evidence="2" type="ORF">ATANTOWER_032413</name>
</gene>
<dbReference type="PANTHER" id="PTHR16922:SF0">
    <property type="entry name" value="INTERLEUKIN-11"/>
    <property type="match status" value="1"/>
</dbReference>
<dbReference type="Gene3D" id="1.20.1250.10">
    <property type="match status" value="1"/>
</dbReference>
<reference evidence="2 3" key="1">
    <citation type="submission" date="2021-07" db="EMBL/GenBank/DDBJ databases">
        <authorList>
            <person name="Palmer J.M."/>
        </authorList>
    </citation>
    <scope>NUCLEOTIDE SEQUENCE [LARGE SCALE GENOMIC DNA]</scope>
    <source>
        <strain evidence="2 3">AT_MEX2019</strain>
        <tissue evidence="2">Muscle</tissue>
    </source>
</reference>
<comment type="caution">
    <text evidence="2">The sequence shown here is derived from an EMBL/GenBank/DDBJ whole genome shotgun (WGS) entry which is preliminary data.</text>
</comment>
<dbReference type="SUPFAM" id="SSF47266">
    <property type="entry name" value="4-helical cytokines"/>
    <property type="match status" value="1"/>
</dbReference>
<evidence type="ECO:0000313" key="3">
    <source>
        <dbReference type="Proteomes" id="UP001345963"/>
    </source>
</evidence>
<dbReference type="InterPro" id="IPR009079">
    <property type="entry name" value="4_helix_cytokine-like_core"/>
</dbReference>
<dbReference type="InterPro" id="IPR020438">
    <property type="entry name" value="IL-11"/>
</dbReference>
<evidence type="ECO:0008006" key="4">
    <source>
        <dbReference type="Google" id="ProtNLM"/>
    </source>
</evidence>
<keyword evidence="3" id="KW-1185">Reference proteome</keyword>
<evidence type="ECO:0000313" key="2">
    <source>
        <dbReference type="EMBL" id="MED6231600.1"/>
    </source>
</evidence>
<evidence type="ECO:0000256" key="1">
    <source>
        <dbReference type="SAM" id="SignalP"/>
    </source>
</evidence>
<protein>
    <recommendedName>
        <fullName evidence="4">Interleukin-11</fullName>
    </recommendedName>
</protein>
<name>A0ABU7A2G7_9TELE</name>
<dbReference type="Pfam" id="PF07400">
    <property type="entry name" value="IL11"/>
    <property type="match status" value="1"/>
</dbReference>
<organism evidence="2 3">
    <name type="scientific">Ataeniobius toweri</name>
    <dbReference type="NCBI Taxonomy" id="208326"/>
    <lineage>
        <taxon>Eukaryota</taxon>
        <taxon>Metazoa</taxon>
        <taxon>Chordata</taxon>
        <taxon>Craniata</taxon>
        <taxon>Vertebrata</taxon>
        <taxon>Euteleostomi</taxon>
        <taxon>Actinopterygii</taxon>
        <taxon>Neopterygii</taxon>
        <taxon>Teleostei</taxon>
        <taxon>Neoteleostei</taxon>
        <taxon>Acanthomorphata</taxon>
        <taxon>Ovalentaria</taxon>
        <taxon>Atherinomorphae</taxon>
        <taxon>Cyprinodontiformes</taxon>
        <taxon>Goodeidae</taxon>
        <taxon>Ataeniobius</taxon>
    </lineage>
</organism>
<dbReference type="EMBL" id="JAHUTI010000096">
    <property type="protein sequence ID" value="MED6231600.1"/>
    <property type="molecule type" value="Genomic_DNA"/>
</dbReference>
<proteinExistence type="predicted"/>
<feature type="chain" id="PRO_5046747991" description="Interleukin-11" evidence="1">
    <location>
        <begin position="27"/>
        <end position="203"/>
    </location>
</feature>
<dbReference type="PANTHER" id="PTHR16922">
    <property type="entry name" value="INTERLEUKIN 11"/>
    <property type="match status" value="1"/>
</dbReference>
<keyword evidence="1" id="KW-0732">Signal</keyword>
<sequence length="203" mass="23154">MKLIHETSLCLFHLLLLTELFVRSSSLSTHRSSHCGLFGSMIHQVESLMNLSNKIHDLKKDELQHFDEVKPKLDSLPDLQHTARHFRSLKVNESLLQLYEYTQSFLFHIDWLKVAKTNVSLPIQTEEGASSHLLHLSGLIKKCLQPQNEGALQSTAPHLPAVSNAFDALLYSIEISDRLKVFCDRSKRVLRYLKSLSGCPRQP</sequence>
<accession>A0ABU7A2G7</accession>